<dbReference type="Proteomes" id="UP000264541">
    <property type="component" value="Unassembled WGS sequence"/>
</dbReference>
<evidence type="ECO:0000313" key="3">
    <source>
        <dbReference type="Proteomes" id="UP000264541"/>
    </source>
</evidence>
<sequence>MTLVTCKIPAGLAHPFFYPFGELTLDLDSFQVWNSDAAFAVFPYELLASNGSDGFKPWENDRQALPDLFEKWNTNKLEAGQFFAERNVKKVERPMKEGLAIFISGLFWMNAQPVALSAWPASLTEISFKPVNAAERLDFILARPLLYHSYKQLSELMLELEKQYYKKIALQK</sequence>
<name>A0A372LNF8_9BACI</name>
<feature type="domain" description="YpoC-like" evidence="1">
    <location>
        <begin position="63"/>
        <end position="172"/>
    </location>
</feature>
<dbReference type="Pfam" id="PF21747">
    <property type="entry name" value="YpoC"/>
    <property type="match status" value="1"/>
</dbReference>
<comment type="caution">
    <text evidence="2">The sequence shown here is derived from an EMBL/GenBank/DDBJ whole genome shotgun (WGS) entry which is preliminary data.</text>
</comment>
<dbReference type="EMBL" id="QVTE01000033">
    <property type="protein sequence ID" value="RFU68462.1"/>
    <property type="molecule type" value="Genomic_DNA"/>
</dbReference>
<evidence type="ECO:0000259" key="1">
    <source>
        <dbReference type="Pfam" id="PF21747"/>
    </source>
</evidence>
<dbReference type="AlphaFoldDB" id="A0A372LNF8"/>
<accession>A0A372LNF8</accession>
<keyword evidence="3" id="KW-1185">Reference proteome</keyword>
<dbReference type="InterPro" id="IPR048427">
    <property type="entry name" value="YpoC"/>
</dbReference>
<evidence type="ECO:0000313" key="2">
    <source>
        <dbReference type="EMBL" id="RFU68462.1"/>
    </source>
</evidence>
<gene>
    <name evidence="2" type="ORF">D0469_12040</name>
</gene>
<organism evidence="2 3">
    <name type="scientific">Peribacillus saganii</name>
    <dbReference type="NCBI Taxonomy" id="2303992"/>
    <lineage>
        <taxon>Bacteria</taxon>
        <taxon>Bacillati</taxon>
        <taxon>Bacillota</taxon>
        <taxon>Bacilli</taxon>
        <taxon>Bacillales</taxon>
        <taxon>Bacillaceae</taxon>
        <taxon>Peribacillus</taxon>
    </lineage>
</organism>
<dbReference type="OrthoDB" id="2360594at2"/>
<dbReference type="RefSeq" id="WP_117326986.1">
    <property type="nucleotide sequence ID" value="NZ_QVTE01000033.1"/>
</dbReference>
<reference evidence="2 3" key="1">
    <citation type="submission" date="2018-08" db="EMBL/GenBank/DDBJ databases">
        <title>Bacillus chawlae sp. nov., Bacillus glennii sp. nov., and Bacillus saganii sp. nov. Isolated from the Vehicle Assembly Building at Kennedy Space Center where the Viking Spacecraft were Assembled.</title>
        <authorList>
            <person name="Seuylemezian A."/>
            <person name="Vaishampayan P."/>
        </authorList>
    </citation>
    <scope>NUCLEOTIDE SEQUENCE [LARGE SCALE GENOMIC DNA]</scope>
    <source>
        <strain evidence="2 3">V47-23a</strain>
    </source>
</reference>
<proteinExistence type="predicted"/>
<protein>
    <recommendedName>
        <fullName evidence="1">YpoC-like domain-containing protein</fullName>
    </recommendedName>
</protein>